<feature type="domain" description="Response regulatory" evidence="10">
    <location>
        <begin position="6"/>
        <end position="123"/>
    </location>
</feature>
<dbReference type="GO" id="GO:0000160">
    <property type="term" value="P:phosphorelay signal transduction system"/>
    <property type="evidence" value="ECO:0007669"/>
    <property type="project" value="UniProtKB-KW"/>
</dbReference>
<comment type="caution">
    <text evidence="11">The sequence shown here is derived from an EMBL/GenBank/DDBJ whole genome shotgun (WGS) entry which is preliminary data.</text>
</comment>
<evidence type="ECO:0000259" key="10">
    <source>
        <dbReference type="PROSITE" id="PS50110"/>
    </source>
</evidence>
<dbReference type="PROSITE" id="PS50110">
    <property type="entry name" value="RESPONSE_REGULATORY"/>
    <property type="match status" value="1"/>
</dbReference>
<evidence type="ECO:0000256" key="7">
    <source>
        <dbReference type="ARBA" id="ARBA00023163"/>
    </source>
</evidence>
<proteinExistence type="predicted"/>
<dbReference type="GO" id="GO:0003700">
    <property type="term" value="F:DNA-binding transcription factor activity"/>
    <property type="evidence" value="ECO:0007669"/>
    <property type="project" value="InterPro"/>
</dbReference>
<feature type="domain" description="HTH araC/xylS-type" evidence="9">
    <location>
        <begin position="300"/>
        <end position="399"/>
    </location>
</feature>
<keyword evidence="5" id="KW-0805">Transcription regulation</keyword>
<keyword evidence="4" id="KW-0902">Two-component regulatory system</keyword>
<dbReference type="SMART" id="SM00342">
    <property type="entry name" value="HTH_ARAC"/>
    <property type="match status" value="1"/>
</dbReference>
<evidence type="ECO:0000313" key="11">
    <source>
        <dbReference type="EMBL" id="NYE05806.1"/>
    </source>
</evidence>
<keyword evidence="2" id="KW-0963">Cytoplasm</keyword>
<dbReference type="Gene3D" id="3.40.50.2300">
    <property type="match status" value="1"/>
</dbReference>
<feature type="modified residue" description="4-aspartylphosphate" evidence="8">
    <location>
        <position position="58"/>
    </location>
</feature>
<dbReference type="InterPro" id="IPR001789">
    <property type="entry name" value="Sig_transdc_resp-reg_receiver"/>
</dbReference>
<reference evidence="12" key="1">
    <citation type="submission" date="2020-07" db="EMBL/GenBank/DDBJ databases">
        <authorList>
            <person name="Partida-Martinez L."/>
            <person name="Huntemann M."/>
            <person name="Clum A."/>
            <person name="Wang J."/>
            <person name="Palaniappan K."/>
            <person name="Ritter S."/>
            <person name="Chen I.-M."/>
            <person name="Stamatis D."/>
            <person name="Reddy T."/>
            <person name="O'Malley R."/>
            <person name="Daum C."/>
            <person name="Shapiro N."/>
            <person name="Ivanova N."/>
            <person name="Kyrpides N."/>
            <person name="Woyke T."/>
        </authorList>
    </citation>
    <scope>NUCLEOTIDE SEQUENCE [LARGE SCALE GENOMIC DNA]</scope>
    <source>
        <strain evidence="12">AT2.8</strain>
    </source>
</reference>
<evidence type="ECO:0000256" key="4">
    <source>
        <dbReference type="ARBA" id="ARBA00023012"/>
    </source>
</evidence>
<dbReference type="PANTHER" id="PTHR42713:SF3">
    <property type="entry name" value="TRANSCRIPTIONAL REGULATORY PROTEIN HPTR"/>
    <property type="match status" value="1"/>
</dbReference>
<dbReference type="SUPFAM" id="SSF52172">
    <property type="entry name" value="CheY-like"/>
    <property type="match status" value="1"/>
</dbReference>
<keyword evidence="7" id="KW-0804">Transcription</keyword>
<accession>A0A852TDE0</accession>
<comment type="subcellular location">
    <subcellularLocation>
        <location evidence="1">Cytoplasm</location>
    </subcellularLocation>
</comment>
<dbReference type="InterPro" id="IPR051552">
    <property type="entry name" value="HptR"/>
</dbReference>
<sequence>MQPLLKVLIADDEPNIREGIRYSIDWHEIGMEVVAEAEDGEEALELALKYEVDVLLADLNMPIMNGLTLIKNLKEKLPTCRVVIITGHDEFSYAQEALRLAVEDYILKPIKPDSLTEVLKKVHHKLQTQTAQRKYLEIASNHISQNTLLIQEQFCLNWVEGKLSDGKIKEQLGFWGLPEEVPLLLAVVRIQELEISKQPLIQGTEKEVFIFRVKQIIVEILELQPKLVFSDESGMLFLLLWGYVQEETFSKIERRIESNLHVSPTLFSTSITGDFDSVPSCYQSYKQKDHEEFLLSPIVRRAKTYIREQYTNPDLTLECVAQQLQISSVYLSRMIKQGLGTSFVGLVTEMRIKKALMLLNSTNLQVNEIAEQVGYESQHYFSTAFKKVVGVSPNQYRKGAVLLADS</sequence>
<evidence type="ECO:0000256" key="5">
    <source>
        <dbReference type="ARBA" id="ARBA00023015"/>
    </source>
</evidence>
<keyword evidence="3 8" id="KW-0597">Phosphoprotein</keyword>
<dbReference type="InterPro" id="IPR011006">
    <property type="entry name" value="CheY-like_superfamily"/>
</dbReference>
<reference evidence="12" key="2">
    <citation type="submission" date="2020-08" db="EMBL/GenBank/DDBJ databases">
        <title>The Agave Microbiome: Exploring the role of microbial communities in plant adaptations to desert environments.</title>
        <authorList>
            <person name="Partida-Martinez L.P."/>
        </authorList>
    </citation>
    <scope>NUCLEOTIDE SEQUENCE [LARGE SCALE GENOMIC DNA]</scope>
    <source>
        <strain evidence="12">AT2.8</strain>
    </source>
</reference>
<dbReference type="InterPro" id="IPR009057">
    <property type="entry name" value="Homeodomain-like_sf"/>
</dbReference>
<dbReference type="InterPro" id="IPR020449">
    <property type="entry name" value="Tscrpt_reg_AraC-type_HTH"/>
</dbReference>
<dbReference type="AlphaFoldDB" id="A0A852TDE0"/>
<dbReference type="PROSITE" id="PS00041">
    <property type="entry name" value="HTH_ARAC_FAMILY_1"/>
    <property type="match status" value="1"/>
</dbReference>
<dbReference type="EMBL" id="JACCBX010000005">
    <property type="protein sequence ID" value="NYE05806.1"/>
    <property type="molecule type" value="Genomic_DNA"/>
</dbReference>
<name>A0A852TDE0_9BACI</name>
<dbReference type="PRINTS" id="PR00032">
    <property type="entry name" value="HTHARAC"/>
</dbReference>
<dbReference type="CDD" id="cd17536">
    <property type="entry name" value="REC_YesN-like"/>
    <property type="match status" value="1"/>
</dbReference>
<evidence type="ECO:0000256" key="1">
    <source>
        <dbReference type="ARBA" id="ARBA00004496"/>
    </source>
</evidence>
<dbReference type="InterPro" id="IPR018062">
    <property type="entry name" value="HTH_AraC-typ_CS"/>
</dbReference>
<evidence type="ECO:0000259" key="9">
    <source>
        <dbReference type="PROSITE" id="PS01124"/>
    </source>
</evidence>
<evidence type="ECO:0000313" key="12">
    <source>
        <dbReference type="Proteomes" id="UP000548423"/>
    </source>
</evidence>
<dbReference type="Proteomes" id="UP000548423">
    <property type="component" value="Unassembled WGS sequence"/>
</dbReference>
<dbReference type="SUPFAM" id="SSF46689">
    <property type="entry name" value="Homeodomain-like"/>
    <property type="match status" value="1"/>
</dbReference>
<dbReference type="GO" id="GO:0005737">
    <property type="term" value="C:cytoplasm"/>
    <property type="evidence" value="ECO:0007669"/>
    <property type="project" value="UniProtKB-SubCell"/>
</dbReference>
<dbReference type="Pfam" id="PF00072">
    <property type="entry name" value="Response_reg"/>
    <property type="match status" value="1"/>
</dbReference>
<keyword evidence="6" id="KW-0238">DNA-binding</keyword>
<dbReference type="SMART" id="SM00448">
    <property type="entry name" value="REC"/>
    <property type="match status" value="1"/>
</dbReference>
<evidence type="ECO:0000256" key="6">
    <source>
        <dbReference type="ARBA" id="ARBA00023125"/>
    </source>
</evidence>
<evidence type="ECO:0000256" key="8">
    <source>
        <dbReference type="PROSITE-ProRule" id="PRU00169"/>
    </source>
</evidence>
<evidence type="ECO:0000256" key="3">
    <source>
        <dbReference type="ARBA" id="ARBA00022553"/>
    </source>
</evidence>
<organism evidence="11 12">
    <name type="scientific">Neobacillus niacini</name>
    <dbReference type="NCBI Taxonomy" id="86668"/>
    <lineage>
        <taxon>Bacteria</taxon>
        <taxon>Bacillati</taxon>
        <taxon>Bacillota</taxon>
        <taxon>Bacilli</taxon>
        <taxon>Bacillales</taxon>
        <taxon>Bacillaceae</taxon>
        <taxon>Neobacillus</taxon>
    </lineage>
</organism>
<evidence type="ECO:0000256" key="2">
    <source>
        <dbReference type="ARBA" id="ARBA00022490"/>
    </source>
</evidence>
<gene>
    <name evidence="11" type="ORF">F4694_002581</name>
</gene>
<dbReference type="Gene3D" id="1.10.10.60">
    <property type="entry name" value="Homeodomain-like"/>
    <property type="match status" value="2"/>
</dbReference>
<protein>
    <submittedName>
        <fullName evidence="11">Two-component system response regulator YesN</fullName>
    </submittedName>
</protein>
<dbReference type="PANTHER" id="PTHR42713">
    <property type="entry name" value="HISTIDINE KINASE-RELATED"/>
    <property type="match status" value="1"/>
</dbReference>
<dbReference type="Pfam" id="PF12833">
    <property type="entry name" value="HTH_18"/>
    <property type="match status" value="1"/>
</dbReference>
<dbReference type="InterPro" id="IPR018060">
    <property type="entry name" value="HTH_AraC"/>
</dbReference>
<dbReference type="PROSITE" id="PS01124">
    <property type="entry name" value="HTH_ARAC_FAMILY_2"/>
    <property type="match status" value="1"/>
</dbReference>
<dbReference type="GO" id="GO:0043565">
    <property type="term" value="F:sequence-specific DNA binding"/>
    <property type="evidence" value="ECO:0007669"/>
    <property type="project" value="InterPro"/>
</dbReference>